<dbReference type="SUPFAM" id="SSF46785">
    <property type="entry name" value="Winged helix' DNA-binding domain"/>
    <property type="match status" value="1"/>
</dbReference>
<dbReference type="InterPro" id="IPR036388">
    <property type="entry name" value="WH-like_DNA-bd_sf"/>
</dbReference>
<dbReference type="Gene3D" id="3.40.190.290">
    <property type="match status" value="1"/>
</dbReference>
<evidence type="ECO:0000256" key="2">
    <source>
        <dbReference type="ARBA" id="ARBA00023015"/>
    </source>
</evidence>
<dbReference type="EMBL" id="BKAJ01000037">
    <property type="protein sequence ID" value="GEP55331.1"/>
    <property type="molecule type" value="Genomic_DNA"/>
</dbReference>
<keyword evidence="4" id="KW-0804">Transcription</keyword>
<dbReference type="FunFam" id="1.10.10.10:FF:000001">
    <property type="entry name" value="LysR family transcriptional regulator"/>
    <property type="match status" value="1"/>
</dbReference>
<dbReference type="PANTHER" id="PTHR30537">
    <property type="entry name" value="HTH-TYPE TRANSCRIPTIONAL REGULATOR"/>
    <property type="match status" value="1"/>
</dbReference>
<dbReference type="OrthoDB" id="9812435at2"/>
<evidence type="ECO:0000313" key="7">
    <source>
        <dbReference type="Proteomes" id="UP000321058"/>
    </source>
</evidence>
<dbReference type="GO" id="GO:0006351">
    <property type="term" value="P:DNA-templated transcription"/>
    <property type="evidence" value="ECO:0007669"/>
    <property type="project" value="TreeGrafter"/>
</dbReference>
<evidence type="ECO:0000256" key="1">
    <source>
        <dbReference type="ARBA" id="ARBA00009437"/>
    </source>
</evidence>
<comment type="similarity">
    <text evidence="1">Belongs to the LysR transcriptional regulatory family.</text>
</comment>
<protein>
    <submittedName>
        <fullName evidence="6">Transcriptional regulator</fullName>
    </submittedName>
</protein>
<dbReference type="GO" id="GO:0043565">
    <property type="term" value="F:sequence-specific DNA binding"/>
    <property type="evidence" value="ECO:0007669"/>
    <property type="project" value="TreeGrafter"/>
</dbReference>
<dbReference type="RefSeq" id="WP_147149424.1">
    <property type="nucleotide sequence ID" value="NZ_BKAJ01000037.1"/>
</dbReference>
<dbReference type="Gene3D" id="1.10.10.10">
    <property type="entry name" value="Winged helix-like DNA-binding domain superfamily/Winged helix DNA-binding domain"/>
    <property type="match status" value="1"/>
</dbReference>
<dbReference type="InterPro" id="IPR000847">
    <property type="entry name" value="LysR_HTH_N"/>
</dbReference>
<reference evidence="6 7" key="1">
    <citation type="submission" date="2019-07" db="EMBL/GenBank/DDBJ databases">
        <title>Whole genome shotgun sequence of Reyranella soli NBRC 108950.</title>
        <authorList>
            <person name="Hosoyama A."/>
            <person name="Uohara A."/>
            <person name="Ohji S."/>
            <person name="Ichikawa N."/>
        </authorList>
    </citation>
    <scope>NUCLEOTIDE SEQUENCE [LARGE SCALE GENOMIC DNA]</scope>
    <source>
        <strain evidence="6 7">NBRC 108950</strain>
    </source>
</reference>
<dbReference type="InterPro" id="IPR005119">
    <property type="entry name" value="LysR_subst-bd"/>
</dbReference>
<evidence type="ECO:0000256" key="4">
    <source>
        <dbReference type="ARBA" id="ARBA00023163"/>
    </source>
</evidence>
<proteinExistence type="inferred from homology"/>
<evidence type="ECO:0000313" key="6">
    <source>
        <dbReference type="EMBL" id="GEP55331.1"/>
    </source>
</evidence>
<dbReference type="PROSITE" id="PS50931">
    <property type="entry name" value="HTH_LYSR"/>
    <property type="match status" value="1"/>
</dbReference>
<accession>A0A512N9I1</accession>
<evidence type="ECO:0000259" key="5">
    <source>
        <dbReference type="PROSITE" id="PS50931"/>
    </source>
</evidence>
<keyword evidence="3" id="KW-0238">DNA-binding</keyword>
<gene>
    <name evidence="6" type="ORF">RSO01_24970</name>
</gene>
<dbReference type="Pfam" id="PF00126">
    <property type="entry name" value="HTH_1"/>
    <property type="match status" value="1"/>
</dbReference>
<sequence length="302" mass="33324">MDRLDDLALYVSIIDAGSLIGAARRTRLSAASVTRRLGALEQRLGVRLLERNTRRIAPTEAGRRLANHARALLADFEHAMRDASGESTAPRGLLRLSAPLLFGRRHLAPVTMAYLKAFPDVSVELTLSDRPVDLIEEGIDVALRIAHLSDSSLVARRVGMVRRIRVASPQYLATAGTPRRPEDLAAHDIVLFFNHANSADWRFVDSAKQDQVVRVDARFRVNRAEAAIAAARDGHGVLSVLSYQVAAELAEGSLVRILRRFERPPMPVQLVVPTARLMPPRVRFFLDFAVPRLSASGVLERA</sequence>
<dbReference type="InterPro" id="IPR036390">
    <property type="entry name" value="WH_DNA-bd_sf"/>
</dbReference>
<dbReference type="Proteomes" id="UP000321058">
    <property type="component" value="Unassembled WGS sequence"/>
</dbReference>
<comment type="caution">
    <text evidence="6">The sequence shown here is derived from an EMBL/GenBank/DDBJ whole genome shotgun (WGS) entry which is preliminary data.</text>
</comment>
<organism evidence="6 7">
    <name type="scientific">Reyranella soli</name>
    <dbReference type="NCBI Taxonomy" id="1230389"/>
    <lineage>
        <taxon>Bacteria</taxon>
        <taxon>Pseudomonadati</taxon>
        <taxon>Pseudomonadota</taxon>
        <taxon>Alphaproteobacteria</taxon>
        <taxon>Hyphomicrobiales</taxon>
        <taxon>Reyranellaceae</taxon>
        <taxon>Reyranella</taxon>
    </lineage>
</organism>
<dbReference type="SUPFAM" id="SSF53850">
    <property type="entry name" value="Periplasmic binding protein-like II"/>
    <property type="match status" value="1"/>
</dbReference>
<keyword evidence="2" id="KW-0805">Transcription regulation</keyword>
<evidence type="ECO:0000256" key="3">
    <source>
        <dbReference type="ARBA" id="ARBA00023125"/>
    </source>
</evidence>
<dbReference type="GO" id="GO:0003700">
    <property type="term" value="F:DNA-binding transcription factor activity"/>
    <property type="evidence" value="ECO:0007669"/>
    <property type="project" value="InterPro"/>
</dbReference>
<dbReference type="CDD" id="cd08471">
    <property type="entry name" value="PBP2_CrgA_like_2"/>
    <property type="match status" value="1"/>
</dbReference>
<dbReference type="AlphaFoldDB" id="A0A512N9I1"/>
<dbReference type="Pfam" id="PF03466">
    <property type="entry name" value="LysR_substrate"/>
    <property type="match status" value="1"/>
</dbReference>
<keyword evidence="7" id="KW-1185">Reference proteome</keyword>
<feature type="domain" description="HTH lysR-type" evidence="5">
    <location>
        <begin position="1"/>
        <end position="59"/>
    </location>
</feature>
<dbReference type="InterPro" id="IPR058163">
    <property type="entry name" value="LysR-type_TF_proteobact-type"/>
</dbReference>
<name>A0A512N9I1_9HYPH</name>
<dbReference type="PANTHER" id="PTHR30537:SF5">
    <property type="entry name" value="HTH-TYPE TRANSCRIPTIONAL ACTIVATOR TTDR-RELATED"/>
    <property type="match status" value="1"/>
</dbReference>